<gene>
    <name evidence="1" type="ORF">A6J88_02640</name>
</gene>
<sequence length="77" mass="9376">MMFIWISLILYPAHQRDDGLFLKRGRTPCPFSFRSSEKVYLHRDFDFQTTLFCLRQNVVPNWNWKRWISSLSFFLIG</sequence>
<accession>A0ABM6J9X1</accession>
<evidence type="ECO:0000313" key="1">
    <source>
        <dbReference type="EMBL" id="ARC50311.1"/>
    </source>
</evidence>
<dbReference type="Proteomes" id="UP000191272">
    <property type="component" value="Chromosome"/>
</dbReference>
<evidence type="ECO:0000313" key="2">
    <source>
        <dbReference type="Proteomes" id="UP000191272"/>
    </source>
</evidence>
<organism evidence="1 2">
    <name type="scientific">Neisseria mucosa</name>
    <dbReference type="NCBI Taxonomy" id="488"/>
    <lineage>
        <taxon>Bacteria</taxon>
        <taxon>Pseudomonadati</taxon>
        <taxon>Pseudomonadota</taxon>
        <taxon>Betaproteobacteria</taxon>
        <taxon>Neisseriales</taxon>
        <taxon>Neisseriaceae</taxon>
        <taxon>Neisseria</taxon>
    </lineage>
</organism>
<name>A0ABM6J9X1_NEIMU</name>
<proteinExistence type="predicted"/>
<dbReference type="EMBL" id="CP020452">
    <property type="protein sequence ID" value="ARC50311.1"/>
    <property type="molecule type" value="Genomic_DNA"/>
</dbReference>
<keyword evidence="2" id="KW-1185">Reference proteome</keyword>
<protein>
    <submittedName>
        <fullName evidence="1">Uncharacterized protein</fullName>
    </submittedName>
</protein>
<reference evidence="2" key="1">
    <citation type="submission" date="2017-03" db="EMBL/GenBank/DDBJ databases">
        <title>FDA dAtabase for Regulatory Grade micrObial Sequences (FDA-ARGOS): Supporting development and validation of Infectious Disease Dx tests.</title>
        <authorList>
            <person name="Campos J."/>
            <person name="Goldberg B."/>
            <person name="Tallon L."/>
            <person name="Sadzewicz L."/>
            <person name="Sengamalay N."/>
            <person name="Ott S."/>
            <person name="Godinez A."/>
            <person name="Nagaraj S."/>
            <person name="Vyas G."/>
            <person name="Aluvathingal J."/>
            <person name="Nadendla S."/>
            <person name="Geyer C."/>
            <person name="Nandy P."/>
            <person name="Hobson J."/>
            <person name="Sichtig H."/>
        </authorList>
    </citation>
    <scope>NUCLEOTIDE SEQUENCE [LARGE SCALE GENOMIC DNA]</scope>
    <source>
        <strain evidence="2">FDAARGOS_260</strain>
    </source>
</reference>